<dbReference type="EMBL" id="JBHTLQ010000002">
    <property type="protein sequence ID" value="MFD1189127.1"/>
    <property type="molecule type" value="Genomic_DNA"/>
</dbReference>
<name>A0ABW3SW89_9CAUL</name>
<dbReference type="Proteomes" id="UP001597216">
    <property type="component" value="Unassembled WGS sequence"/>
</dbReference>
<sequence length="318" mass="33041">MGRATRLAGMMLAGALALPMAAGAAEAPKLTFTTLGTNSGPIPNPQRFEASSLVRYGGDAILVDAGDGAADQLARAGVAIGDLKAVFISHLHFDHTGGLFGLLSLRYQAGYTTPLTLYGPPGLKETVDHLIAAIGPGTQAVSTMRAPGTGGPDFGLSVVELASGASVPVGEITVKAIENSHYDTLPAKGRPLSVAYRFEAPGRAILFTGDTGPSAEVAKLCQGSDLLVSEIMDPKLAIEDIRRRRPDVPAYALPIVEAHFRQEHMAPEEVGKLAKGCGAKALVLTHIALRDAEIPGAAAQIAAEYSGPTHFARDLDTF</sequence>
<protein>
    <submittedName>
        <fullName evidence="4">MBL fold metallo-hydrolase</fullName>
    </submittedName>
</protein>
<dbReference type="InterPro" id="IPR001279">
    <property type="entry name" value="Metallo-B-lactamas"/>
</dbReference>
<keyword evidence="1" id="KW-0378">Hydrolase</keyword>
<feature type="chain" id="PRO_5047147852" evidence="2">
    <location>
        <begin position="25"/>
        <end position="318"/>
    </location>
</feature>
<dbReference type="InterPro" id="IPR044094">
    <property type="entry name" value="AtsA-like_MBL-fold"/>
</dbReference>
<dbReference type="RefSeq" id="WP_377352046.1">
    <property type="nucleotide sequence ID" value="NZ_JBHTLQ010000002.1"/>
</dbReference>
<dbReference type="Gene3D" id="3.60.15.10">
    <property type="entry name" value="Ribonuclease Z/Hydroxyacylglutathione hydrolase-like"/>
    <property type="match status" value="1"/>
</dbReference>
<evidence type="ECO:0000259" key="3">
    <source>
        <dbReference type="SMART" id="SM00849"/>
    </source>
</evidence>
<evidence type="ECO:0000256" key="1">
    <source>
        <dbReference type="ARBA" id="ARBA00022801"/>
    </source>
</evidence>
<dbReference type="SMART" id="SM00849">
    <property type="entry name" value="Lactamase_B"/>
    <property type="match status" value="1"/>
</dbReference>
<evidence type="ECO:0000313" key="5">
    <source>
        <dbReference type="Proteomes" id="UP001597216"/>
    </source>
</evidence>
<dbReference type="PANTHER" id="PTHR46018:SF2">
    <property type="entry name" value="ZINC PHOSPHODIESTERASE ELAC PROTEIN 1"/>
    <property type="match status" value="1"/>
</dbReference>
<proteinExistence type="predicted"/>
<evidence type="ECO:0000313" key="4">
    <source>
        <dbReference type="EMBL" id="MFD1189127.1"/>
    </source>
</evidence>
<keyword evidence="5" id="KW-1185">Reference proteome</keyword>
<feature type="signal peptide" evidence="2">
    <location>
        <begin position="1"/>
        <end position="24"/>
    </location>
</feature>
<dbReference type="CDD" id="cd07719">
    <property type="entry name" value="arylsulfatase_AtsA-like_MBL-fold"/>
    <property type="match status" value="1"/>
</dbReference>
<organism evidence="4 5">
    <name type="scientific">Phenylobacterium conjunctum</name>
    <dbReference type="NCBI Taxonomy" id="1298959"/>
    <lineage>
        <taxon>Bacteria</taxon>
        <taxon>Pseudomonadati</taxon>
        <taxon>Pseudomonadota</taxon>
        <taxon>Alphaproteobacteria</taxon>
        <taxon>Caulobacterales</taxon>
        <taxon>Caulobacteraceae</taxon>
        <taxon>Phenylobacterium</taxon>
    </lineage>
</organism>
<comment type="caution">
    <text evidence="4">The sequence shown here is derived from an EMBL/GenBank/DDBJ whole genome shotgun (WGS) entry which is preliminary data.</text>
</comment>
<evidence type="ECO:0000256" key="2">
    <source>
        <dbReference type="SAM" id="SignalP"/>
    </source>
</evidence>
<dbReference type="Pfam" id="PF12706">
    <property type="entry name" value="Lactamase_B_2"/>
    <property type="match status" value="1"/>
</dbReference>
<keyword evidence="2" id="KW-0732">Signal</keyword>
<accession>A0ABW3SW89</accession>
<dbReference type="InterPro" id="IPR036866">
    <property type="entry name" value="RibonucZ/Hydroxyglut_hydro"/>
</dbReference>
<reference evidence="5" key="1">
    <citation type="journal article" date="2019" name="Int. J. Syst. Evol. Microbiol.">
        <title>The Global Catalogue of Microorganisms (GCM) 10K type strain sequencing project: providing services to taxonomists for standard genome sequencing and annotation.</title>
        <authorList>
            <consortium name="The Broad Institute Genomics Platform"/>
            <consortium name="The Broad Institute Genome Sequencing Center for Infectious Disease"/>
            <person name="Wu L."/>
            <person name="Ma J."/>
        </authorList>
    </citation>
    <scope>NUCLEOTIDE SEQUENCE [LARGE SCALE GENOMIC DNA]</scope>
    <source>
        <strain evidence="5">CCUG 55074</strain>
    </source>
</reference>
<gene>
    <name evidence="4" type="ORF">ACFQ27_00925</name>
</gene>
<dbReference type="PANTHER" id="PTHR46018">
    <property type="entry name" value="ZINC PHOSPHODIESTERASE ELAC PROTEIN 1"/>
    <property type="match status" value="1"/>
</dbReference>
<feature type="domain" description="Metallo-beta-lactamase" evidence="3">
    <location>
        <begin position="48"/>
        <end position="259"/>
    </location>
</feature>
<dbReference type="SUPFAM" id="SSF56281">
    <property type="entry name" value="Metallo-hydrolase/oxidoreductase"/>
    <property type="match status" value="1"/>
</dbReference>